<gene>
    <name evidence="2" type="ORF">DFH08DRAFT_927872</name>
</gene>
<name>A0AAD6YY66_9AGAR</name>
<organism evidence="2 3">
    <name type="scientific">Mycena albidolilacea</name>
    <dbReference type="NCBI Taxonomy" id="1033008"/>
    <lineage>
        <taxon>Eukaryota</taxon>
        <taxon>Fungi</taxon>
        <taxon>Dikarya</taxon>
        <taxon>Basidiomycota</taxon>
        <taxon>Agaricomycotina</taxon>
        <taxon>Agaricomycetes</taxon>
        <taxon>Agaricomycetidae</taxon>
        <taxon>Agaricales</taxon>
        <taxon>Marasmiineae</taxon>
        <taxon>Mycenaceae</taxon>
        <taxon>Mycena</taxon>
    </lineage>
</organism>
<sequence>MPVTFTVASHPGNSWKPTMLASRGLSPKELLAGLGPDTGQPSPYENIGVIRGTSFSGEEAHVNASQSAATKTKSRLLRLSKLFTRKKADDVESKHPTPKVVSESKSPTLQGIEIPTTKGFGSTVILDGRPAMIDAGDVDNVPTTPVVQPSPTPQTPPASLSQGTIATTYQTGGRDTLIKNVFPRPNGFVDTIISAYNNHHALILRPDDVWITILTQFNFYVNANAELLRANFVAHEGKKELTVTTARFNDFGRLAREMVDLIEKNVVDPSLRAWALPEFSTTTVKDTTVSSIVLMATLKAYFEYVYCEVCCGIPRVTLEGEKRDWEKILQRLEKLKEYGLEMIAWYHLLVPVISRFVKAFEDPNGKSNVDFWQSVAHFQPGGSGPSYYSGWITAFCVFNDKGEWLGPRLETSVQSSVAPETLTPRSFWETYKGYAGGLVLDGTRFHRIDCDNIPPSFVEADVRLVSFNTGENRQCSMTAGVVGTRVCSSNDSGLSSSGRDDTVRPVIGWWLFNKD</sequence>
<evidence type="ECO:0000256" key="1">
    <source>
        <dbReference type="SAM" id="MobiDB-lite"/>
    </source>
</evidence>
<dbReference type="InterPro" id="IPR025533">
    <property type="entry name" value="DUF4419"/>
</dbReference>
<accession>A0AAD6YY66</accession>
<proteinExistence type="predicted"/>
<feature type="region of interest" description="Disordered" evidence="1">
    <location>
        <begin position="87"/>
        <end position="113"/>
    </location>
</feature>
<comment type="caution">
    <text evidence="2">The sequence shown here is derived from an EMBL/GenBank/DDBJ whole genome shotgun (WGS) entry which is preliminary data.</text>
</comment>
<feature type="region of interest" description="Disordered" evidence="1">
    <location>
        <begin position="1"/>
        <end position="20"/>
    </location>
</feature>
<dbReference type="PANTHER" id="PTHR31252:SF11">
    <property type="entry name" value="DUF4419 DOMAIN-CONTAINING PROTEIN"/>
    <property type="match status" value="1"/>
</dbReference>
<evidence type="ECO:0000313" key="2">
    <source>
        <dbReference type="EMBL" id="KAJ7301365.1"/>
    </source>
</evidence>
<keyword evidence="3" id="KW-1185">Reference proteome</keyword>
<reference evidence="2" key="1">
    <citation type="submission" date="2023-03" db="EMBL/GenBank/DDBJ databases">
        <title>Massive genome expansion in bonnet fungi (Mycena s.s.) driven by repeated elements and novel gene families across ecological guilds.</title>
        <authorList>
            <consortium name="Lawrence Berkeley National Laboratory"/>
            <person name="Harder C.B."/>
            <person name="Miyauchi S."/>
            <person name="Viragh M."/>
            <person name="Kuo A."/>
            <person name="Thoen E."/>
            <person name="Andreopoulos B."/>
            <person name="Lu D."/>
            <person name="Skrede I."/>
            <person name="Drula E."/>
            <person name="Henrissat B."/>
            <person name="Morin E."/>
            <person name="Kohler A."/>
            <person name="Barry K."/>
            <person name="LaButti K."/>
            <person name="Morin E."/>
            <person name="Salamov A."/>
            <person name="Lipzen A."/>
            <person name="Mereny Z."/>
            <person name="Hegedus B."/>
            <person name="Baldrian P."/>
            <person name="Stursova M."/>
            <person name="Weitz H."/>
            <person name="Taylor A."/>
            <person name="Grigoriev I.V."/>
            <person name="Nagy L.G."/>
            <person name="Martin F."/>
            <person name="Kauserud H."/>
        </authorList>
    </citation>
    <scope>NUCLEOTIDE SEQUENCE</scope>
    <source>
        <strain evidence="2">CBHHK002</strain>
    </source>
</reference>
<dbReference type="PANTHER" id="PTHR31252">
    <property type="entry name" value="DUF4419 DOMAIN-CONTAINING PROTEIN"/>
    <property type="match status" value="1"/>
</dbReference>
<dbReference type="Pfam" id="PF14388">
    <property type="entry name" value="DUF4419"/>
    <property type="match status" value="1"/>
</dbReference>
<dbReference type="EMBL" id="JARIHO010000137">
    <property type="protein sequence ID" value="KAJ7301365.1"/>
    <property type="molecule type" value="Genomic_DNA"/>
</dbReference>
<protein>
    <submittedName>
        <fullName evidence="2">Uncharacterized protein</fullName>
    </submittedName>
</protein>
<evidence type="ECO:0000313" key="3">
    <source>
        <dbReference type="Proteomes" id="UP001218218"/>
    </source>
</evidence>
<dbReference type="Proteomes" id="UP001218218">
    <property type="component" value="Unassembled WGS sequence"/>
</dbReference>
<dbReference type="AlphaFoldDB" id="A0AAD6YY66"/>